<name>A0A1Y1YWL8_9PLEO</name>
<reference evidence="2 3" key="1">
    <citation type="submission" date="2016-07" db="EMBL/GenBank/DDBJ databases">
        <title>Pervasive Adenine N6-methylation of Active Genes in Fungi.</title>
        <authorList>
            <consortium name="DOE Joint Genome Institute"/>
            <person name="Mondo S.J."/>
            <person name="Dannebaum R.O."/>
            <person name="Kuo R.C."/>
            <person name="Labutti K."/>
            <person name="Haridas S."/>
            <person name="Kuo A."/>
            <person name="Salamov A."/>
            <person name="Ahrendt S.R."/>
            <person name="Lipzen A."/>
            <person name="Sullivan W."/>
            <person name="Andreopoulos W.B."/>
            <person name="Clum A."/>
            <person name="Lindquist E."/>
            <person name="Daum C."/>
            <person name="Ramamoorthy G.K."/>
            <person name="Gryganskyi A."/>
            <person name="Culley D."/>
            <person name="Magnuson J.K."/>
            <person name="James T.Y."/>
            <person name="O'Malley M.A."/>
            <person name="Stajich J.E."/>
            <person name="Spatafora J.W."/>
            <person name="Visel A."/>
            <person name="Grigoriev I.V."/>
        </authorList>
    </citation>
    <scope>NUCLEOTIDE SEQUENCE [LARGE SCALE GENOMIC DNA]</scope>
    <source>
        <strain evidence="2 3">CBS 115471</strain>
    </source>
</reference>
<dbReference type="Proteomes" id="UP000193144">
    <property type="component" value="Unassembled WGS sequence"/>
</dbReference>
<feature type="compositionally biased region" description="Basic residues" evidence="1">
    <location>
        <begin position="23"/>
        <end position="35"/>
    </location>
</feature>
<proteinExistence type="predicted"/>
<keyword evidence="3" id="KW-1185">Reference proteome</keyword>
<protein>
    <submittedName>
        <fullName evidence="2">Uncharacterized protein</fullName>
    </submittedName>
</protein>
<accession>A0A1Y1YWL8</accession>
<evidence type="ECO:0000256" key="1">
    <source>
        <dbReference type="SAM" id="MobiDB-lite"/>
    </source>
</evidence>
<evidence type="ECO:0000313" key="3">
    <source>
        <dbReference type="Proteomes" id="UP000193144"/>
    </source>
</evidence>
<feature type="region of interest" description="Disordered" evidence="1">
    <location>
        <begin position="126"/>
        <end position="146"/>
    </location>
</feature>
<evidence type="ECO:0000313" key="2">
    <source>
        <dbReference type="EMBL" id="ORY02463.1"/>
    </source>
</evidence>
<feature type="non-terminal residue" evidence="2">
    <location>
        <position position="1"/>
    </location>
</feature>
<sequence length="161" mass="17995">GIAGVRATVRREHSLQGTVDGRRRSRSRSRAPKGGYKLRFRSNSLTLFTTTIYYFNNIRVDNTYPTLTVLSSVFGSLELKLKNNTSFSVQTTLAPQRTTELKTQTTSPLTALHTIAKWRPYTLSTMYRPTSPRPPRSTYSQNDGTTTATTWTIAATPTAQS</sequence>
<dbReference type="EMBL" id="MCFA01000157">
    <property type="protein sequence ID" value="ORY02463.1"/>
    <property type="molecule type" value="Genomic_DNA"/>
</dbReference>
<comment type="caution">
    <text evidence="2">The sequence shown here is derived from an EMBL/GenBank/DDBJ whole genome shotgun (WGS) entry which is preliminary data.</text>
</comment>
<dbReference type="AlphaFoldDB" id="A0A1Y1YWL8"/>
<organism evidence="2 3">
    <name type="scientific">Clohesyomyces aquaticus</name>
    <dbReference type="NCBI Taxonomy" id="1231657"/>
    <lineage>
        <taxon>Eukaryota</taxon>
        <taxon>Fungi</taxon>
        <taxon>Dikarya</taxon>
        <taxon>Ascomycota</taxon>
        <taxon>Pezizomycotina</taxon>
        <taxon>Dothideomycetes</taxon>
        <taxon>Pleosporomycetidae</taxon>
        <taxon>Pleosporales</taxon>
        <taxon>Lindgomycetaceae</taxon>
        <taxon>Clohesyomyces</taxon>
    </lineage>
</organism>
<gene>
    <name evidence="2" type="ORF">BCR34DRAFT_636074</name>
</gene>
<feature type="region of interest" description="Disordered" evidence="1">
    <location>
        <begin position="13"/>
        <end position="35"/>
    </location>
</feature>